<organism evidence="3">
    <name type="scientific">marine sediment metagenome</name>
    <dbReference type="NCBI Taxonomy" id="412755"/>
    <lineage>
        <taxon>unclassified sequences</taxon>
        <taxon>metagenomes</taxon>
        <taxon>ecological metagenomes</taxon>
    </lineage>
</organism>
<feature type="non-terminal residue" evidence="3">
    <location>
        <position position="1"/>
    </location>
</feature>
<evidence type="ECO:0000259" key="2">
    <source>
        <dbReference type="Pfam" id="PF00206"/>
    </source>
</evidence>
<dbReference type="InterPro" id="IPR000362">
    <property type="entry name" value="Fumarate_lyase_fam"/>
</dbReference>
<comment type="caution">
    <text evidence="3">The sequence shown here is derived from an EMBL/GenBank/DDBJ whole genome shotgun (WGS) entry which is preliminary data.</text>
</comment>
<reference evidence="3" key="1">
    <citation type="journal article" date="2014" name="Front. Microbiol.">
        <title>High frequency of phylogenetically diverse reductive dehalogenase-homologous genes in deep subseafloor sedimentary metagenomes.</title>
        <authorList>
            <person name="Kawai M."/>
            <person name="Futagami T."/>
            <person name="Toyoda A."/>
            <person name="Takaki Y."/>
            <person name="Nishi S."/>
            <person name="Hori S."/>
            <person name="Arai W."/>
            <person name="Tsubouchi T."/>
            <person name="Morono Y."/>
            <person name="Uchiyama I."/>
            <person name="Ito T."/>
            <person name="Fujiyama A."/>
            <person name="Inagaki F."/>
            <person name="Takami H."/>
        </authorList>
    </citation>
    <scope>NUCLEOTIDE SEQUENCE</scope>
    <source>
        <strain evidence="3">Expedition CK06-06</strain>
    </source>
</reference>
<evidence type="ECO:0000313" key="3">
    <source>
        <dbReference type="EMBL" id="GAH68020.1"/>
    </source>
</evidence>
<dbReference type="GO" id="GO:0070626">
    <property type="term" value="F:(S)-2-(5-amino-1-(5-phospho-D-ribosyl)imidazole-4-carboxamido) succinate lyase (fumarate-forming) activity"/>
    <property type="evidence" value="ECO:0007669"/>
    <property type="project" value="TreeGrafter"/>
</dbReference>
<dbReference type="AlphaFoldDB" id="X1IFJ2"/>
<dbReference type="GO" id="GO:0004018">
    <property type="term" value="F:N6-(1,2-dicarboxyethyl)AMP AMP-lyase (fumarate-forming) activity"/>
    <property type="evidence" value="ECO:0007669"/>
    <property type="project" value="TreeGrafter"/>
</dbReference>
<evidence type="ECO:0000256" key="1">
    <source>
        <dbReference type="ARBA" id="ARBA00023239"/>
    </source>
</evidence>
<protein>
    <recommendedName>
        <fullName evidence="2">Fumarate lyase N-terminal domain-containing protein</fullName>
    </recommendedName>
</protein>
<dbReference type="PRINTS" id="PR00149">
    <property type="entry name" value="FUMRATELYASE"/>
</dbReference>
<dbReference type="InterPro" id="IPR008948">
    <property type="entry name" value="L-Aspartase-like"/>
</dbReference>
<dbReference type="GO" id="GO:0044208">
    <property type="term" value="P:'de novo' AMP biosynthetic process"/>
    <property type="evidence" value="ECO:0007669"/>
    <property type="project" value="TreeGrafter"/>
</dbReference>
<sequence length="259" mass="29228">LIKRAMKELIGTLKEIAGTYKKALEIGRTHGVHAEPITFGLKILNWLGEMERHLEDYEANESRFLLGKVSGVVGTYKLDPRIEEIICEKLGISPAKISTQIVARDRHFLWLSFLASIANSLEKFATNIRLLQQTEISEVQEAFKEEGGSSAMPHKLNPNVAERICSLARLIRAYLIVAGENQALCWQERSLDANANERTILPDSAMTVYYLLCTFNQEMKGLKVDTDRMLENLNLTKGVIYSEDVMRTLTNKGMPRDGK</sequence>
<keyword evidence="1" id="KW-0456">Lyase</keyword>
<dbReference type="PROSITE" id="PS00163">
    <property type="entry name" value="FUMARATE_LYASES"/>
    <property type="match status" value="1"/>
</dbReference>
<dbReference type="InterPro" id="IPR022761">
    <property type="entry name" value="Fumarate_lyase_N"/>
</dbReference>
<dbReference type="Pfam" id="PF00206">
    <property type="entry name" value="Lyase_1"/>
    <property type="match status" value="1"/>
</dbReference>
<proteinExistence type="predicted"/>
<dbReference type="PANTHER" id="PTHR43172:SF1">
    <property type="entry name" value="ADENYLOSUCCINATE LYASE"/>
    <property type="match status" value="1"/>
</dbReference>
<gene>
    <name evidence="3" type="ORF">S03H2_52690</name>
</gene>
<name>X1IFJ2_9ZZZZ</name>
<dbReference type="InterPro" id="IPR020557">
    <property type="entry name" value="Fumarate_lyase_CS"/>
</dbReference>
<feature type="domain" description="Fumarate lyase N-terminal" evidence="2">
    <location>
        <begin position="3"/>
        <end position="168"/>
    </location>
</feature>
<dbReference type="EMBL" id="BARU01033489">
    <property type="protein sequence ID" value="GAH68020.1"/>
    <property type="molecule type" value="Genomic_DNA"/>
</dbReference>
<feature type="non-terminal residue" evidence="3">
    <location>
        <position position="259"/>
    </location>
</feature>
<dbReference type="Gene3D" id="1.20.200.10">
    <property type="entry name" value="Fumarase/aspartase (Central domain)"/>
    <property type="match status" value="1"/>
</dbReference>
<dbReference type="SUPFAM" id="SSF48557">
    <property type="entry name" value="L-aspartase-like"/>
    <property type="match status" value="1"/>
</dbReference>
<dbReference type="PANTHER" id="PTHR43172">
    <property type="entry name" value="ADENYLOSUCCINATE LYASE"/>
    <property type="match status" value="1"/>
</dbReference>
<accession>X1IFJ2</accession>
<dbReference type="PRINTS" id="PR00145">
    <property type="entry name" value="ARGSUCLYASE"/>
</dbReference>
<dbReference type="GO" id="GO:0005829">
    <property type="term" value="C:cytosol"/>
    <property type="evidence" value="ECO:0007669"/>
    <property type="project" value="TreeGrafter"/>
</dbReference>